<evidence type="ECO:0000256" key="2">
    <source>
        <dbReference type="PROSITE-ProRule" id="PRU00169"/>
    </source>
</evidence>
<protein>
    <submittedName>
        <fullName evidence="4">Response regulator</fullName>
    </submittedName>
</protein>
<dbReference type="InterPro" id="IPR001789">
    <property type="entry name" value="Sig_transdc_resp-reg_receiver"/>
</dbReference>
<sequence>MDDDGAVREALCDLLLVEGLLARPFDGAAAFLAQADVGEVDCIVTDVRMPEIDGLELQARLRAQGSSVPVIFITSSVADSTRAQAMRGGATAWFTKPVADQALLDALRRALGQGGRSGR</sequence>
<dbReference type="EMBL" id="SRXT01000001">
    <property type="protein sequence ID" value="TGX56295.1"/>
    <property type="molecule type" value="Genomic_DNA"/>
</dbReference>
<dbReference type="PANTHER" id="PTHR44591:SF25">
    <property type="entry name" value="CHEMOTAXIS TWO-COMPONENT RESPONSE REGULATOR"/>
    <property type="match status" value="1"/>
</dbReference>
<feature type="modified residue" description="4-aspartylphosphate" evidence="2">
    <location>
        <position position="46"/>
    </location>
</feature>
<evidence type="ECO:0000313" key="5">
    <source>
        <dbReference type="Proteomes" id="UP000306147"/>
    </source>
</evidence>
<keyword evidence="5" id="KW-1185">Reference proteome</keyword>
<accession>A0A4S1XJJ9</accession>
<dbReference type="SMART" id="SM00448">
    <property type="entry name" value="REC"/>
    <property type="match status" value="1"/>
</dbReference>
<dbReference type="PROSITE" id="PS50110">
    <property type="entry name" value="RESPONSE_REGULATORY"/>
    <property type="match status" value="1"/>
</dbReference>
<dbReference type="InterPro" id="IPR011006">
    <property type="entry name" value="CheY-like_superfamily"/>
</dbReference>
<proteinExistence type="predicted"/>
<dbReference type="Gene3D" id="3.40.50.2300">
    <property type="match status" value="1"/>
</dbReference>
<keyword evidence="1 2" id="KW-0597">Phosphoprotein</keyword>
<dbReference type="Proteomes" id="UP000306147">
    <property type="component" value="Unassembled WGS sequence"/>
</dbReference>
<organism evidence="4 5">
    <name type="scientific">Sphingomonas gei</name>
    <dbReference type="NCBI Taxonomy" id="1395960"/>
    <lineage>
        <taxon>Bacteria</taxon>
        <taxon>Pseudomonadati</taxon>
        <taxon>Pseudomonadota</taxon>
        <taxon>Alphaproteobacteria</taxon>
        <taxon>Sphingomonadales</taxon>
        <taxon>Sphingomonadaceae</taxon>
        <taxon>Sphingomonas</taxon>
    </lineage>
</organism>
<gene>
    <name evidence="4" type="ORF">E5A73_01000</name>
</gene>
<dbReference type="AlphaFoldDB" id="A0A4S1XJJ9"/>
<dbReference type="Pfam" id="PF00072">
    <property type="entry name" value="Response_reg"/>
    <property type="match status" value="1"/>
</dbReference>
<evidence type="ECO:0000313" key="4">
    <source>
        <dbReference type="EMBL" id="TGX56295.1"/>
    </source>
</evidence>
<evidence type="ECO:0000259" key="3">
    <source>
        <dbReference type="PROSITE" id="PS50110"/>
    </source>
</evidence>
<comment type="caution">
    <text evidence="4">The sequence shown here is derived from an EMBL/GenBank/DDBJ whole genome shotgun (WGS) entry which is preliminary data.</text>
</comment>
<name>A0A4S1XJJ9_9SPHN</name>
<dbReference type="OrthoDB" id="9782655at2"/>
<reference evidence="4 5" key="1">
    <citation type="submission" date="2019-04" db="EMBL/GenBank/DDBJ databases">
        <title>Sphingomonas psychrotolerans sp. nov., isolated from soil in the Tianshan Mountains, Xinjiang, China.</title>
        <authorList>
            <person name="Luo Y."/>
            <person name="Sheng H."/>
        </authorList>
    </citation>
    <scope>NUCLEOTIDE SEQUENCE [LARGE SCALE GENOMIC DNA]</scope>
    <source>
        <strain evidence="4 5">ZFGT-11</strain>
    </source>
</reference>
<evidence type="ECO:0000256" key="1">
    <source>
        <dbReference type="ARBA" id="ARBA00022553"/>
    </source>
</evidence>
<dbReference type="GO" id="GO:0000160">
    <property type="term" value="P:phosphorelay signal transduction system"/>
    <property type="evidence" value="ECO:0007669"/>
    <property type="project" value="InterPro"/>
</dbReference>
<dbReference type="PANTHER" id="PTHR44591">
    <property type="entry name" value="STRESS RESPONSE REGULATOR PROTEIN 1"/>
    <property type="match status" value="1"/>
</dbReference>
<dbReference type="SUPFAM" id="SSF52172">
    <property type="entry name" value="CheY-like"/>
    <property type="match status" value="1"/>
</dbReference>
<dbReference type="InterPro" id="IPR050595">
    <property type="entry name" value="Bact_response_regulator"/>
</dbReference>
<feature type="domain" description="Response regulatory" evidence="3">
    <location>
        <begin position="1"/>
        <end position="111"/>
    </location>
</feature>